<dbReference type="Proteomes" id="UP000182126">
    <property type="component" value="Chromosome I"/>
</dbReference>
<dbReference type="Gene3D" id="3.40.50.300">
    <property type="entry name" value="P-loop containing nucleotide triphosphate hydrolases"/>
    <property type="match status" value="1"/>
</dbReference>
<gene>
    <name evidence="1" type="ORF">SAMN04489809_0255</name>
</gene>
<evidence type="ECO:0008006" key="3">
    <source>
        <dbReference type="Google" id="ProtNLM"/>
    </source>
</evidence>
<dbReference type="RefSeq" id="WP_060922769.1">
    <property type="nucleotide sequence ID" value="NZ_LT629770.1"/>
</dbReference>
<dbReference type="eggNOG" id="COG0572">
    <property type="taxonomic scope" value="Bacteria"/>
</dbReference>
<reference evidence="1 2" key="1">
    <citation type="submission" date="2016-10" db="EMBL/GenBank/DDBJ databases">
        <authorList>
            <person name="de Groot N.N."/>
        </authorList>
    </citation>
    <scope>NUCLEOTIDE SEQUENCE [LARGE SCALE GENOMIC DNA]</scope>
    <source>
        <strain evidence="1 2">DSM 15019</strain>
    </source>
</reference>
<sequence>MPSRSDDAVAAALSHAATLIAEDVRALAASNPVVLIDGGSGAGKTSLAARVARAWPVTGRVQVIALDSLYPGWDGLDDGAERALDGILRPHGRGLLGTWRRWDWDRGEEAETHAVDPALGVIVEGSGILRPSTARLADVRIWVESGESSRKARALARDGDTYRPHWDRWAAQERRHLERDRPRELATRVIEVP</sequence>
<dbReference type="EMBL" id="LT629770">
    <property type="protein sequence ID" value="SDR77136.1"/>
    <property type="molecule type" value="Genomic_DNA"/>
</dbReference>
<accession>A0A1H1LRH6</accession>
<evidence type="ECO:0000313" key="2">
    <source>
        <dbReference type="Proteomes" id="UP000182126"/>
    </source>
</evidence>
<organism evidence="1 2">
    <name type="scientific">Microbacterium paraoxydans</name>
    <dbReference type="NCBI Taxonomy" id="199592"/>
    <lineage>
        <taxon>Bacteria</taxon>
        <taxon>Bacillati</taxon>
        <taxon>Actinomycetota</taxon>
        <taxon>Actinomycetes</taxon>
        <taxon>Micrococcales</taxon>
        <taxon>Microbacteriaceae</taxon>
        <taxon>Microbacterium</taxon>
    </lineage>
</organism>
<name>A0A1H1LRH6_9MICO</name>
<dbReference type="NCBIfam" id="NF005115">
    <property type="entry name" value="PRK06547.1"/>
    <property type="match status" value="1"/>
</dbReference>
<proteinExistence type="predicted"/>
<dbReference type="SUPFAM" id="SSF52540">
    <property type="entry name" value="P-loop containing nucleoside triphosphate hydrolases"/>
    <property type="match status" value="1"/>
</dbReference>
<dbReference type="GeneID" id="36298665"/>
<dbReference type="InterPro" id="IPR027417">
    <property type="entry name" value="P-loop_NTPase"/>
</dbReference>
<dbReference type="AlphaFoldDB" id="A0A1H1LRH6"/>
<evidence type="ECO:0000313" key="1">
    <source>
        <dbReference type="EMBL" id="SDR77136.1"/>
    </source>
</evidence>
<protein>
    <recommendedName>
        <fullName evidence="3">Uridine kinase</fullName>
    </recommendedName>
</protein>